<sequence>MSGTCNAGCGAGSTGRSSFRRAVLAARAAFNGRGPRLDRRSSAESATPTRLGHAPRNQGRGETCRGQPKRTQGREETCCGQPKRTQGREELRGRPSTHSQIAKQDESLHYFAISLACFSRCAQFPAPPASPP</sequence>
<keyword evidence="3" id="KW-1185">Reference proteome</keyword>
<reference evidence="3" key="1">
    <citation type="journal article" date="2019" name="Int. J. Syst. Evol. Microbiol.">
        <title>The Global Catalogue of Microorganisms (GCM) 10K type strain sequencing project: providing services to taxonomists for standard genome sequencing and annotation.</title>
        <authorList>
            <consortium name="The Broad Institute Genomics Platform"/>
            <consortium name="The Broad Institute Genome Sequencing Center for Infectious Disease"/>
            <person name="Wu L."/>
            <person name="Ma J."/>
        </authorList>
    </citation>
    <scope>NUCLEOTIDE SEQUENCE [LARGE SCALE GENOMIC DNA]</scope>
    <source>
        <strain evidence="3">JCM 14559</strain>
    </source>
</reference>
<dbReference type="Proteomes" id="UP001500897">
    <property type="component" value="Unassembled WGS sequence"/>
</dbReference>
<name>A0ABP5JXG9_9ACTN</name>
<organism evidence="2 3">
    <name type="scientific">Kitasatospora saccharophila</name>
    <dbReference type="NCBI Taxonomy" id="407973"/>
    <lineage>
        <taxon>Bacteria</taxon>
        <taxon>Bacillati</taxon>
        <taxon>Actinomycetota</taxon>
        <taxon>Actinomycetes</taxon>
        <taxon>Kitasatosporales</taxon>
        <taxon>Streptomycetaceae</taxon>
        <taxon>Kitasatospora</taxon>
    </lineage>
</organism>
<gene>
    <name evidence="2" type="ORF">GCM10009759_73750</name>
</gene>
<comment type="caution">
    <text evidence="2">The sequence shown here is derived from an EMBL/GenBank/DDBJ whole genome shotgun (WGS) entry which is preliminary data.</text>
</comment>
<evidence type="ECO:0000313" key="2">
    <source>
        <dbReference type="EMBL" id="GAA2122928.1"/>
    </source>
</evidence>
<dbReference type="EMBL" id="BAAANS010000089">
    <property type="protein sequence ID" value="GAA2122928.1"/>
    <property type="molecule type" value="Genomic_DNA"/>
</dbReference>
<proteinExistence type="predicted"/>
<feature type="region of interest" description="Disordered" evidence="1">
    <location>
        <begin position="32"/>
        <end position="102"/>
    </location>
</feature>
<evidence type="ECO:0000256" key="1">
    <source>
        <dbReference type="SAM" id="MobiDB-lite"/>
    </source>
</evidence>
<protein>
    <submittedName>
        <fullName evidence="2">Uncharacterized protein</fullName>
    </submittedName>
</protein>
<accession>A0ABP5JXG9</accession>
<evidence type="ECO:0000313" key="3">
    <source>
        <dbReference type="Proteomes" id="UP001500897"/>
    </source>
</evidence>